<proteinExistence type="predicted"/>
<evidence type="ECO:0000259" key="1">
    <source>
        <dbReference type="Pfam" id="PF18909"/>
    </source>
</evidence>
<comment type="caution">
    <text evidence="2">The sequence shown here is derived from an EMBL/GenBank/DDBJ whole genome shotgun (WGS) entry which is preliminary data.</text>
</comment>
<protein>
    <recommendedName>
        <fullName evidence="1">dATP/dGTP diphosphohydrolase N-terminal domain-containing protein</fullName>
    </recommendedName>
</protein>
<name>A0A0F9T2D1_9ZZZZ</name>
<sequence length="142" mass="15940">MTQDDRADKFDIADERVRVDLLPSHPLVEIAKVLTHGAGKYGADNWRRGLEWRRYYGAVMRHMLAWEGGEDLDPDSGLSHLACAGCNVLFLIEMARTRPDLDDRFKYKAELIGDSDVKVRYLPRSPLQTGGIAHGADPDTDS</sequence>
<organism evidence="2">
    <name type="scientific">marine sediment metagenome</name>
    <dbReference type="NCBI Taxonomy" id="412755"/>
    <lineage>
        <taxon>unclassified sequences</taxon>
        <taxon>metagenomes</taxon>
        <taxon>ecological metagenomes</taxon>
    </lineage>
</organism>
<evidence type="ECO:0000313" key="2">
    <source>
        <dbReference type="EMBL" id="KKN73369.1"/>
    </source>
</evidence>
<reference evidence="2" key="1">
    <citation type="journal article" date="2015" name="Nature">
        <title>Complex archaea that bridge the gap between prokaryotes and eukaryotes.</title>
        <authorList>
            <person name="Spang A."/>
            <person name="Saw J.H."/>
            <person name="Jorgensen S.L."/>
            <person name="Zaremba-Niedzwiedzka K."/>
            <person name="Martijn J."/>
            <person name="Lind A.E."/>
            <person name="van Eijk R."/>
            <person name="Schleper C."/>
            <person name="Guy L."/>
            <person name="Ettema T.J."/>
        </authorList>
    </citation>
    <scope>NUCLEOTIDE SEQUENCE</scope>
</reference>
<dbReference type="InterPro" id="IPR044038">
    <property type="entry name" value="dATP/dGTP_diPOhydrolase_N"/>
</dbReference>
<feature type="domain" description="dATP/dGTP diphosphohydrolase N-terminal" evidence="1">
    <location>
        <begin position="9"/>
        <end position="104"/>
    </location>
</feature>
<dbReference type="Pfam" id="PF18909">
    <property type="entry name" value="dGTP_diPhyd_N"/>
    <property type="match status" value="1"/>
</dbReference>
<dbReference type="AlphaFoldDB" id="A0A0F9T2D1"/>
<accession>A0A0F9T2D1</accession>
<gene>
    <name evidence="2" type="ORF">LCGC14_0401820</name>
</gene>
<dbReference type="EMBL" id="LAZR01000345">
    <property type="protein sequence ID" value="KKN73369.1"/>
    <property type="molecule type" value="Genomic_DNA"/>
</dbReference>